<dbReference type="InterPro" id="IPR029063">
    <property type="entry name" value="SAM-dependent_MTases_sf"/>
</dbReference>
<evidence type="ECO:0000256" key="1">
    <source>
        <dbReference type="ARBA" id="ARBA00022603"/>
    </source>
</evidence>
<dbReference type="PIRSF" id="PIRSF017269">
    <property type="entry name" value="GCD14"/>
    <property type="match status" value="1"/>
</dbReference>
<evidence type="ECO:0000256" key="2">
    <source>
        <dbReference type="ARBA" id="ARBA00022679"/>
    </source>
</evidence>
<keyword evidence="1 7" id="KW-0489">Methyltransferase</keyword>
<dbReference type="OrthoDB" id="30774at2157"/>
<evidence type="ECO:0000256" key="5">
    <source>
        <dbReference type="PIRSR" id="PIRSR017269-1"/>
    </source>
</evidence>
<keyword evidence="4" id="KW-0819">tRNA processing</keyword>
<dbReference type="InterPro" id="IPR014816">
    <property type="entry name" value="tRNA_MeTrfase_Gcd14"/>
</dbReference>
<evidence type="ECO:0000259" key="6">
    <source>
        <dbReference type="Pfam" id="PF08704"/>
    </source>
</evidence>
<feature type="binding site" evidence="5">
    <location>
        <position position="145"/>
    </location>
    <ligand>
        <name>S-adenosyl-L-methionine</name>
        <dbReference type="ChEBI" id="CHEBI:59789"/>
    </ligand>
</feature>
<feature type="binding site" evidence="5">
    <location>
        <position position="117"/>
    </location>
    <ligand>
        <name>S-adenosyl-L-methionine</name>
        <dbReference type="ChEBI" id="CHEBI:59789"/>
    </ligand>
</feature>
<evidence type="ECO:0000256" key="3">
    <source>
        <dbReference type="ARBA" id="ARBA00022691"/>
    </source>
</evidence>
<dbReference type="SUPFAM" id="SSF53335">
    <property type="entry name" value="S-adenosyl-L-methionine-dependent methyltransferases"/>
    <property type="match status" value="1"/>
</dbReference>
<dbReference type="Gene3D" id="3.40.50.150">
    <property type="entry name" value="Vaccinia Virus protein VP39"/>
    <property type="match status" value="1"/>
</dbReference>
<name>A0A1V0N2M1_9ARCH</name>
<feature type="binding site" evidence="5">
    <location>
        <position position="161"/>
    </location>
    <ligand>
        <name>S-adenosyl-L-methionine</name>
        <dbReference type="ChEBI" id="CHEBI:59789"/>
    </ligand>
</feature>
<accession>A0A1V0N2M1</accession>
<keyword evidence="8" id="KW-1185">Reference proteome</keyword>
<keyword evidence="3 5" id="KW-0949">S-adenosyl-L-methionine</keyword>
<dbReference type="Pfam" id="PF08704">
    <property type="entry name" value="GCD14"/>
    <property type="match status" value="1"/>
</dbReference>
<dbReference type="Proteomes" id="UP000192050">
    <property type="component" value="Chromosome"/>
</dbReference>
<sequence>MLILKSEEISGILDEKNLIAYFGKERINLPKNSFIEPGDIVRLKNREFIALKPDPQFFNEISGRNTQAVLPLDTSYIIHAAGILPGTCILEAGAGTGSLSYSILKAIGNGGKLVTMDINKSTIDIARGNVERFMEPGNWETIHGDIRSDNLPGKYDAAILDIPDPWDVVENMKKYIVPGGYLVTYSPNFNQAEKNVIAMKKLNFYVLETVELIKRNIIVRENATRPDNNIIDHTAFISIGVRTSSI</sequence>
<dbReference type="InterPro" id="IPR049470">
    <property type="entry name" value="TRM61_C"/>
</dbReference>
<evidence type="ECO:0000256" key="4">
    <source>
        <dbReference type="ARBA" id="ARBA00022694"/>
    </source>
</evidence>
<dbReference type="STRING" id="74969.FAD_0421"/>
<dbReference type="GeneID" id="31675930"/>
<reference evidence="7 8" key="1">
    <citation type="submission" date="2011-10" db="EMBL/GenBank/DDBJ databases">
        <title>Metabolic and evolutionary patterns in the extreme acidophile Ferroplasma acidiphilum.</title>
        <authorList>
            <person name="Golyshina O.V."/>
            <person name="Kozyavkin S.A."/>
            <person name="Tatusov R.L."/>
            <person name="Slesarev A.I."/>
            <person name="Golyshin P.N."/>
        </authorList>
    </citation>
    <scope>NUCLEOTIDE SEQUENCE [LARGE SCALE GENOMIC DNA]</scope>
    <source>
        <strain evidence="8">Y</strain>
    </source>
</reference>
<dbReference type="GO" id="GO:0031515">
    <property type="term" value="C:tRNA (m1A) methyltransferase complex"/>
    <property type="evidence" value="ECO:0007669"/>
    <property type="project" value="InterPro"/>
</dbReference>
<protein>
    <submittedName>
        <fullName evidence="7">Protein-L-isoaspartate O-methyltransferase</fullName>
    </submittedName>
</protein>
<evidence type="ECO:0000313" key="8">
    <source>
        <dbReference type="Proteomes" id="UP000192050"/>
    </source>
</evidence>
<dbReference type="KEGG" id="fai:FAD_0421"/>
<gene>
    <name evidence="7" type="ORF">FAD_0421</name>
</gene>
<feature type="domain" description="tRNA (adenine(58)-N(1))-methyltransferase catalytic subunit TRM61 C-terminal" evidence="6">
    <location>
        <begin position="51"/>
        <end position="225"/>
    </location>
</feature>
<dbReference type="CDD" id="cd02440">
    <property type="entry name" value="AdoMet_MTases"/>
    <property type="match status" value="1"/>
</dbReference>
<dbReference type="PANTHER" id="PTHR12133">
    <property type="entry name" value="TRNA (ADENINE(58)-N(1))-METHYLTRANSFERASE"/>
    <property type="match status" value="1"/>
</dbReference>
<dbReference type="RefSeq" id="WP_081141581.1">
    <property type="nucleotide sequence ID" value="NZ_CP015363.1"/>
</dbReference>
<proteinExistence type="predicted"/>
<keyword evidence="2 7" id="KW-0808">Transferase</keyword>
<evidence type="ECO:0000313" key="7">
    <source>
        <dbReference type="EMBL" id="ARD84339.1"/>
    </source>
</evidence>
<dbReference type="GO" id="GO:0030488">
    <property type="term" value="P:tRNA methylation"/>
    <property type="evidence" value="ECO:0007669"/>
    <property type="project" value="InterPro"/>
</dbReference>
<dbReference type="EMBL" id="CP015363">
    <property type="protein sequence ID" value="ARD84339.1"/>
    <property type="molecule type" value="Genomic_DNA"/>
</dbReference>
<organism evidence="7 8">
    <name type="scientific">Ferroplasma acidiphilum</name>
    <dbReference type="NCBI Taxonomy" id="74969"/>
    <lineage>
        <taxon>Archaea</taxon>
        <taxon>Methanobacteriati</taxon>
        <taxon>Thermoplasmatota</taxon>
        <taxon>Thermoplasmata</taxon>
        <taxon>Thermoplasmatales</taxon>
        <taxon>Ferroplasmaceae</taxon>
        <taxon>Ferroplasma</taxon>
    </lineage>
</organism>
<dbReference type="PANTHER" id="PTHR12133:SF1">
    <property type="entry name" value="TRNA (ADENINE(58)-N(1))-METHYLTRANSFERASE, MITOCHONDRIAL"/>
    <property type="match status" value="1"/>
</dbReference>
<dbReference type="GO" id="GO:0160107">
    <property type="term" value="F:tRNA (adenine(58)-N1)-methyltransferase activity"/>
    <property type="evidence" value="ECO:0007669"/>
    <property type="project" value="InterPro"/>
</dbReference>
<dbReference type="AlphaFoldDB" id="A0A1V0N2M1"/>
<dbReference type="PROSITE" id="PS51620">
    <property type="entry name" value="SAM_TRM61"/>
    <property type="match status" value="1"/>
</dbReference>